<dbReference type="Gene3D" id="3.30.70.100">
    <property type="match status" value="1"/>
</dbReference>
<accession>A0A1I5JNB8</accession>
<reference evidence="1 2" key="1">
    <citation type="submission" date="2016-10" db="EMBL/GenBank/DDBJ databases">
        <authorList>
            <person name="de Groot N.N."/>
        </authorList>
    </citation>
    <scope>NUCLEOTIDE SEQUENCE [LARGE SCALE GENOMIC DNA]</scope>
    <source>
        <strain evidence="1 2">DSM 43067</strain>
    </source>
</reference>
<gene>
    <name evidence="1" type="ORF">SAMN04489713_10982</name>
</gene>
<sequence>MHREVAEPGCAVLVTRTFDGPAPDRARALPADLFTAGTRVLAAEGLIAAPFYNGLDGNHVLNCAL</sequence>
<protein>
    <submittedName>
        <fullName evidence="1">Uncharacterized protein</fullName>
    </submittedName>
</protein>
<dbReference type="AlphaFoldDB" id="A0A1I5JNB8"/>
<dbReference type="InParanoid" id="A0A1I5JNB8"/>
<evidence type="ECO:0000313" key="2">
    <source>
        <dbReference type="Proteomes" id="UP000183413"/>
    </source>
</evidence>
<organism evidence="1 2">
    <name type="scientific">Actinomadura madurae</name>
    <dbReference type="NCBI Taxonomy" id="1993"/>
    <lineage>
        <taxon>Bacteria</taxon>
        <taxon>Bacillati</taxon>
        <taxon>Actinomycetota</taxon>
        <taxon>Actinomycetes</taxon>
        <taxon>Streptosporangiales</taxon>
        <taxon>Thermomonosporaceae</taxon>
        <taxon>Actinomadura</taxon>
    </lineage>
</organism>
<keyword evidence="2" id="KW-1185">Reference proteome</keyword>
<proteinExistence type="predicted"/>
<dbReference type="RefSeq" id="WP_075022329.1">
    <property type="nucleotide sequence ID" value="NZ_FOVH01000009.1"/>
</dbReference>
<evidence type="ECO:0000313" key="1">
    <source>
        <dbReference type="EMBL" id="SFO74209.1"/>
    </source>
</evidence>
<dbReference type="EMBL" id="FOVH01000009">
    <property type="protein sequence ID" value="SFO74209.1"/>
    <property type="molecule type" value="Genomic_DNA"/>
</dbReference>
<name>A0A1I5JNB8_9ACTN</name>
<dbReference type="Proteomes" id="UP000183413">
    <property type="component" value="Unassembled WGS sequence"/>
</dbReference>